<dbReference type="HOGENOM" id="CLU_005726_1_0_1"/>
<dbReference type="Proteomes" id="UP000054538">
    <property type="component" value="Unassembled WGS sequence"/>
</dbReference>
<dbReference type="Gene3D" id="3.30.420.10">
    <property type="entry name" value="Ribonuclease H-like superfamily/Ribonuclease H"/>
    <property type="match status" value="1"/>
</dbReference>
<name>A0A0D0C5I9_9AGAM</name>
<proteinExistence type="predicted"/>
<sequence>MKGPWLGHMLWAWAKAYIRDHTDLPTHNWGEANISRIADESLAADIKAHLQSLGKYIHAQDIVDYLAVPDIQKEHGFTKTISLATAQHWMEKLGYRWKKEPKGQYSDGHKRDDVVNYRQNIFLPAWACFQLRMRNWTAENLHNSENINGRAEEGGEGRKVMVWFHDESTFYVNDRRKLRWVHSSEEAVPQPKGEGASLMVAHFVSADYGWLQSPDGKESARILFKAGKGCDGYYTNELIVQHAEKAITILEKYYPNDNHILVFDNATTHVKRADDALSAHHMPKNPSQYWGVTVAVKDIKGAAMHDSNAKPLKKKIPMTPAHFLDRREQPLYFPVGHEKAGWFKGMAQILREQGFETEAKLWYECEGLNCPAGKTACCCCRFLFNQPDFVCVKSVLETVCHEKGVQVLFLPKFHCELNFIEQCWGHAKHIHWQFPASAKEADLEQNVSKALDSVTLELMRKYATRSCRFIDAYQKGLDGKQAVWAARKYHGHRVLPETILREFNEAQTKLTKQTS</sequence>
<protein>
    <submittedName>
        <fullName evidence="1">Uncharacterized protein</fullName>
    </submittedName>
</protein>
<dbReference type="AlphaFoldDB" id="A0A0D0C5I9"/>
<dbReference type="PANTHER" id="PTHR35871:SF1">
    <property type="entry name" value="CXC1-LIKE CYSTEINE CLUSTER ASSOCIATED WITH KDZ TRANSPOSASES DOMAIN-CONTAINING PROTEIN"/>
    <property type="match status" value="1"/>
</dbReference>
<dbReference type="OrthoDB" id="6511194at2759"/>
<keyword evidence="2" id="KW-1185">Reference proteome</keyword>
<dbReference type="EMBL" id="KN826609">
    <property type="protein sequence ID" value="KIK78387.1"/>
    <property type="molecule type" value="Genomic_DNA"/>
</dbReference>
<dbReference type="InterPro" id="IPR036397">
    <property type="entry name" value="RNaseH_sf"/>
</dbReference>
<reference evidence="2" key="2">
    <citation type="submission" date="2015-01" db="EMBL/GenBank/DDBJ databases">
        <title>Evolutionary Origins and Diversification of the Mycorrhizal Mutualists.</title>
        <authorList>
            <consortium name="DOE Joint Genome Institute"/>
            <consortium name="Mycorrhizal Genomics Consortium"/>
            <person name="Kohler A."/>
            <person name="Kuo A."/>
            <person name="Nagy L.G."/>
            <person name="Floudas D."/>
            <person name="Copeland A."/>
            <person name="Barry K.W."/>
            <person name="Cichocki N."/>
            <person name="Veneault-Fourrey C."/>
            <person name="LaButti K."/>
            <person name="Lindquist E.A."/>
            <person name="Lipzen A."/>
            <person name="Lundell T."/>
            <person name="Morin E."/>
            <person name="Murat C."/>
            <person name="Riley R."/>
            <person name="Ohm R."/>
            <person name="Sun H."/>
            <person name="Tunlid A."/>
            <person name="Henrissat B."/>
            <person name="Grigoriev I.V."/>
            <person name="Hibbett D.S."/>
            <person name="Martin F."/>
        </authorList>
    </citation>
    <scope>NUCLEOTIDE SEQUENCE [LARGE SCALE GENOMIC DNA]</scope>
    <source>
        <strain evidence="2">Ve08.2h10</strain>
    </source>
</reference>
<organism evidence="1 2">
    <name type="scientific">Paxillus rubicundulus Ve08.2h10</name>
    <dbReference type="NCBI Taxonomy" id="930991"/>
    <lineage>
        <taxon>Eukaryota</taxon>
        <taxon>Fungi</taxon>
        <taxon>Dikarya</taxon>
        <taxon>Basidiomycota</taxon>
        <taxon>Agaricomycotina</taxon>
        <taxon>Agaricomycetes</taxon>
        <taxon>Agaricomycetidae</taxon>
        <taxon>Boletales</taxon>
        <taxon>Paxilineae</taxon>
        <taxon>Paxillaceae</taxon>
        <taxon>Paxillus</taxon>
    </lineage>
</organism>
<reference evidence="1 2" key="1">
    <citation type="submission" date="2014-04" db="EMBL/GenBank/DDBJ databases">
        <authorList>
            <consortium name="DOE Joint Genome Institute"/>
            <person name="Kuo A."/>
            <person name="Kohler A."/>
            <person name="Jargeat P."/>
            <person name="Nagy L.G."/>
            <person name="Floudas D."/>
            <person name="Copeland A."/>
            <person name="Barry K.W."/>
            <person name="Cichocki N."/>
            <person name="Veneault-Fourrey C."/>
            <person name="LaButti K."/>
            <person name="Lindquist E.A."/>
            <person name="Lipzen A."/>
            <person name="Lundell T."/>
            <person name="Morin E."/>
            <person name="Murat C."/>
            <person name="Sun H."/>
            <person name="Tunlid A."/>
            <person name="Henrissat B."/>
            <person name="Grigoriev I.V."/>
            <person name="Hibbett D.S."/>
            <person name="Martin F."/>
            <person name="Nordberg H.P."/>
            <person name="Cantor M.N."/>
            <person name="Hua S.X."/>
        </authorList>
    </citation>
    <scope>NUCLEOTIDE SEQUENCE [LARGE SCALE GENOMIC DNA]</scope>
    <source>
        <strain evidence="1 2">Ve08.2h10</strain>
    </source>
</reference>
<accession>A0A0D0C5I9</accession>
<gene>
    <name evidence="1" type="ORF">PAXRUDRAFT_164148</name>
</gene>
<evidence type="ECO:0000313" key="2">
    <source>
        <dbReference type="Proteomes" id="UP000054538"/>
    </source>
</evidence>
<evidence type="ECO:0000313" key="1">
    <source>
        <dbReference type="EMBL" id="KIK78387.1"/>
    </source>
</evidence>
<dbReference type="GO" id="GO:0003676">
    <property type="term" value="F:nucleic acid binding"/>
    <property type="evidence" value="ECO:0007669"/>
    <property type="project" value="InterPro"/>
</dbReference>
<dbReference type="InParanoid" id="A0A0D0C5I9"/>
<dbReference type="PANTHER" id="PTHR35871">
    <property type="entry name" value="EXPRESSED PROTEIN"/>
    <property type="match status" value="1"/>
</dbReference>